<proteinExistence type="predicted"/>
<dbReference type="Proteomes" id="UP000190897">
    <property type="component" value="Unassembled WGS sequence"/>
</dbReference>
<evidence type="ECO:0000313" key="1">
    <source>
        <dbReference type="EMBL" id="SKB78495.1"/>
    </source>
</evidence>
<protein>
    <submittedName>
        <fullName evidence="1">Uncharacterized protein</fullName>
    </submittedName>
</protein>
<keyword evidence="2" id="KW-1185">Reference proteome</keyword>
<reference evidence="2" key="1">
    <citation type="submission" date="2017-02" db="EMBL/GenBank/DDBJ databases">
        <authorList>
            <person name="Varghese N."/>
            <person name="Submissions S."/>
        </authorList>
    </citation>
    <scope>NUCLEOTIDE SEQUENCE [LARGE SCALE GENOMIC DNA]</scope>
    <source>
        <strain evidence="2">DSM 22270</strain>
    </source>
</reference>
<sequence length="151" mass="17471">MENVKQIVKQVIKIWRLFKAQQSALTVAMRQDIPFEMRNLLSRDYMICLVIKKEMANLYDSLKCCMRDGCITRPDNYNDDIAVLSDDVGMAFDKIVNMHQQIAIEYRILLDLIKDTSINATILHQHLNQIDKMSEDLSAQSKSSQMEGVEE</sequence>
<name>A0A1T5E3P4_9BACT</name>
<organism evidence="1 2">
    <name type="scientific">Dyadobacter psychrophilus</name>
    <dbReference type="NCBI Taxonomy" id="651661"/>
    <lineage>
        <taxon>Bacteria</taxon>
        <taxon>Pseudomonadati</taxon>
        <taxon>Bacteroidota</taxon>
        <taxon>Cytophagia</taxon>
        <taxon>Cytophagales</taxon>
        <taxon>Spirosomataceae</taxon>
        <taxon>Dyadobacter</taxon>
    </lineage>
</organism>
<accession>A0A1T5E3P4</accession>
<dbReference type="OrthoDB" id="961140at2"/>
<evidence type="ECO:0000313" key="2">
    <source>
        <dbReference type="Proteomes" id="UP000190897"/>
    </source>
</evidence>
<dbReference type="RefSeq" id="WP_082214640.1">
    <property type="nucleotide sequence ID" value="NZ_FUZA01000002.1"/>
</dbReference>
<dbReference type="EMBL" id="FUZA01000002">
    <property type="protein sequence ID" value="SKB78495.1"/>
    <property type="molecule type" value="Genomic_DNA"/>
</dbReference>
<gene>
    <name evidence="1" type="ORF">SAMN05660293_02132</name>
</gene>
<dbReference type="AlphaFoldDB" id="A0A1T5E3P4"/>